<evidence type="ECO:0000256" key="1">
    <source>
        <dbReference type="SAM" id="MobiDB-lite"/>
    </source>
</evidence>
<sequence length="102" mass="10702">MNKFLFNRQTPKDQPLPERRHNGVAPAPDVSAALRGIIEVQSITTSAIFAMLVSKGVLSPAEAAGYMSEIAAVLDRDVASSVGTDAATMLDRYGQALVAAGD</sequence>
<gene>
    <name evidence="2" type="ORF">C7I55_00670</name>
</gene>
<reference evidence="2 3" key="1">
    <citation type="submission" date="2018-03" db="EMBL/GenBank/DDBJ databases">
        <title>The draft genome of Sphingosinicella sp. GL-C-18.</title>
        <authorList>
            <person name="Liu L."/>
            <person name="Li L."/>
            <person name="Liang L."/>
            <person name="Zhang X."/>
            <person name="Wang T."/>
        </authorList>
    </citation>
    <scope>NUCLEOTIDE SEQUENCE [LARGE SCALE GENOMIC DNA]</scope>
    <source>
        <strain evidence="2 3">GL-C-18</strain>
    </source>
</reference>
<name>A0A2P7QYD4_9SPHN</name>
<evidence type="ECO:0000313" key="3">
    <source>
        <dbReference type="Proteomes" id="UP000241167"/>
    </source>
</evidence>
<dbReference type="OrthoDB" id="9846134at2"/>
<organism evidence="2 3">
    <name type="scientific">Allosphingosinicella deserti</name>
    <dbReference type="NCBI Taxonomy" id="2116704"/>
    <lineage>
        <taxon>Bacteria</taxon>
        <taxon>Pseudomonadati</taxon>
        <taxon>Pseudomonadota</taxon>
        <taxon>Alphaproteobacteria</taxon>
        <taxon>Sphingomonadales</taxon>
        <taxon>Sphingomonadaceae</taxon>
        <taxon>Allosphingosinicella</taxon>
    </lineage>
</organism>
<feature type="region of interest" description="Disordered" evidence="1">
    <location>
        <begin position="1"/>
        <end position="25"/>
    </location>
</feature>
<dbReference type="RefSeq" id="WP_106510983.1">
    <property type="nucleotide sequence ID" value="NZ_PXYI01000001.1"/>
</dbReference>
<evidence type="ECO:0000313" key="2">
    <source>
        <dbReference type="EMBL" id="PSJ42966.1"/>
    </source>
</evidence>
<dbReference type="Proteomes" id="UP000241167">
    <property type="component" value="Unassembled WGS sequence"/>
</dbReference>
<dbReference type="AlphaFoldDB" id="A0A2P7QYD4"/>
<keyword evidence="3" id="KW-1185">Reference proteome</keyword>
<protein>
    <submittedName>
        <fullName evidence="2">Uncharacterized protein</fullName>
    </submittedName>
</protein>
<comment type="caution">
    <text evidence="2">The sequence shown here is derived from an EMBL/GenBank/DDBJ whole genome shotgun (WGS) entry which is preliminary data.</text>
</comment>
<accession>A0A2P7QYD4</accession>
<proteinExistence type="predicted"/>
<dbReference type="EMBL" id="PXYI01000001">
    <property type="protein sequence ID" value="PSJ42966.1"/>
    <property type="molecule type" value="Genomic_DNA"/>
</dbReference>